<feature type="signal peptide" evidence="2">
    <location>
        <begin position="1"/>
        <end position="23"/>
    </location>
</feature>
<gene>
    <name evidence="3" type="ORF">ERUC_LOCUS33565</name>
</gene>
<name>A0ABC8LC49_ERUVS</name>
<keyword evidence="2" id="KW-0732">Signal</keyword>
<feature type="region of interest" description="Disordered" evidence="1">
    <location>
        <begin position="57"/>
        <end position="88"/>
    </location>
</feature>
<evidence type="ECO:0000256" key="1">
    <source>
        <dbReference type="SAM" id="MobiDB-lite"/>
    </source>
</evidence>
<proteinExistence type="predicted"/>
<reference evidence="3 4" key="1">
    <citation type="submission" date="2022-03" db="EMBL/GenBank/DDBJ databases">
        <authorList>
            <person name="Macdonald S."/>
            <person name="Ahmed S."/>
            <person name="Newling K."/>
        </authorList>
    </citation>
    <scope>NUCLEOTIDE SEQUENCE [LARGE SCALE GENOMIC DNA]</scope>
</reference>
<dbReference type="EMBL" id="CAKOAT010504043">
    <property type="protein sequence ID" value="CAH8381082.1"/>
    <property type="molecule type" value="Genomic_DNA"/>
</dbReference>
<evidence type="ECO:0000313" key="4">
    <source>
        <dbReference type="Proteomes" id="UP001642260"/>
    </source>
</evidence>
<evidence type="ECO:0000256" key="2">
    <source>
        <dbReference type="SAM" id="SignalP"/>
    </source>
</evidence>
<sequence length="110" mass="12590">MTTLSKIICVLIILFLCMSFRYSLHVEDVNQELSHDVVSTRKVIGNDDVGIRGRKLMMTSSGEADKETTMKKGKRETERKPSKSVEEDGLIPFTADYWRAKPKHHPPRNN</sequence>
<dbReference type="Proteomes" id="UP001642260">
    <property type="component" value="Unassembled WGS sequence"/>
</dbReference>
<keyword evidence="4" id="KW-1185">Reference proteome</keyword>
<accession>A0ABC8LC49</accession>
<protein>
    <submittedName>
        <fullName evidence="3">Uncharacterized protein</fullName>
    </submittedName>
</protein>
<feature type="compositionally biased region" description="Basic and acidic residues" evidence="1">
    <location>
        <begin position="63"/>
        <end position="86"/>
    </location>
</feature>
<comment type="caution">
    <text evidence="3">The sequence shown here is derived from an EMBL/GenBank/DDBJ whole genome shotgun (WGS) entry which is preliminary data.</text>
</comment>
<evidence type="ECO:0000313" key="3">
    <source>
        <dbReference type="EMBL" id="CAH8381082.1"/>
    </source>
</evidence>
<dbReference type="AlphaFoldDB" id="A0ABC8LC49"/>
<organism evidence="3 4">
    <name type="scientific">Eruca vesicaria subsp. sativa</name>
    <name type="common">Garden rocket</name>
    <name type="synonym">Eruca sativa</name>
    <dbReference type="NCBI Taxonomy" id="29727"/>
    <lineage>
        <taxon>Eukaryota</taxon>
        <taxon>Viridiplantae</taxon>
        <taxon>Streptophyta</taxon>
        <taxon>Embryophyta</taxon>
        <taxon>Tracheophyta</taxon>
        <taxon>Spermatophyta</taxon>
        <taxon>Magnoliopsida</taxon>
        <taxon>eudicotyledons</taxon>
        <taxon>Gunneridae</taxon>
        <taxon>Pentapetalae</taxon>
        <taxon>rosids</taxon>
        <taxon>malvids</taxon>
        <taxon>Brassicales</taxon>
        <taxon>Brassicaceae</taxon>
        <taxon>Brassiceae</taxon>
        <taxon>Eruca</taxon>
    </lineage>
</organism>
<feature type="chain" id="PRO_5044851883" evidence="2">
    <location>
        <begin position="24"/>
        <end position="110"/>
    </location>
</feature>